<sequence>ALPTAVHGEPSRRAGNGATGQQATALRSGSANVNDQTVPASHPRLHYIPQVSCIEKKQKSERTQSPTPNPKPPAQHRQATTQEHVWPGGMMNTNDNEAIKRRRLGGSPGDGDVPAIASQDDAVSRLEQRMNLMEASFQREILEVKRAAAVELLAKSSAIESRLSSLQDETDRLKAKVMELDEENRRLEAALKLHVKNSDWKHTAPRPPPDSYWIEKGYDYGDEDTTDDDYIDNINGEFFWRVGRQSKMLRSGICGLEDRTTEFYFGDGDNDSPLIRYDDALLPHWVEFRNSMRTWLLSSVRGTIERTYPFNVYIRNIELPANVVQELSKCFTLEGLGHMEVFCLETNGFQGSDGIDFALQIIQSQKKMIDFCFDRNPVDSDEDRQRLVDAIAGHPNISDCDLVGLCGGEINGHDYLVHILRKEKLQTLDFSNNSVTTAGQSTLFDIIKLHPNLVCLRLDHNHLNDEDAIHLAGALRYNRTLETLWLRGNRFTRMGVDILKKVMYDDSSLNAVADSNHVCIIEGMGFHLPGGSGYYYVHRTRESYDPKQSRARKIFHLLSQRNKQGTNAHHLEAEMGGDTLKVVPLALAAIQFYEMPWIRGLRGADKPGAVGVKLSIMYELVRSWNVTILDIHNN</sequence>
<reference evidence="6 7" key="1">
    <citation type="journal article" date="2012" name="Genome Biol.">
        <title>Genome and low-iron response of an oceanic diatom adapted to chronic iron limitation.</title>
        <authorList>
            <person name="Lommer M."/>
            <person name="Specht M."/>
            <person name="Roy A.S."/>
            <person name="Kraemer L."/>
            <person name="Andreson R."/>
            <person name="Gutowska M.A."/>
            <person name="Wolf J."/>
            <person name="Bergner S.V."/>
            <person name="Schilhabel M.B."/>
            <person name="Klostermeier U.C."/>
            <person name="Beiko R.G."/>
            <person name="Rosenstiel P."/>
            <person name="Hippler M."/>
            <person name="Laroche J."/>
        </authorList>
    </citation>
    <scope>NUCLEOTIDE SEQUENCE [LARGE SCALE GENOMIC DNA]</scope>
    <source>
        <strain evidence="6 7">CCMP1005</strain>
    </source>
</reference>
<keyword evidence="3" id="KW-0206">Cytoskeleton</keyword>
<dbReference type="SMART" id="SM00368">
    <property type="entry name" value="LRR_RI"/>
    <property type="match status" value="3"/>
</dbReference>
<gene>
    <name evidence="6" type="ORF">THAOC_18738</name>
</gene>
<keyword evidence="2" id="KW-0963">Cytoplasm</keyword>
<keyword evidence="4" id="KW-0175">Coiled coil</keyword>
<evidence type="ECO:0000256" key="3">
    <source>
        <dbReference type="ARBA" id="ARBA00023212"/>
    </source>
</evidence>
<dbReference type="GO" id="GO:0005856">
    <property type="term" value="C:cytoskeleton"/>
    <property type="evidence" value="ECO:0007669"/>
    <property type="project" value="UniProtKB-SubCell"/>
</dbReference>
<dbReference type="PANTHER" id="PTHR24107:SF2">
    <property type="entry name" value="NLR FAMILY CARD DOMAIN CONTAINING 3"/>
    <property type="match status" value="1"/>
</dbReference>
<dbReference type="Proteomes" id="UP000266841">
    <property type="component" value="Unassembled WGS sequence"/>
</dbReference>
<dbReference type="InterPro" id="IPR052410">
    <property type="entry name" value="DRC5"/>
</dbReference>
<dbReference type="EMBL" id="AGNL01020641">
    <property type="protein sequence ID" value="EJK60850.1"/>
    <property type="molecule type" value="Genomic_DNA"/>
</dbReference>
<feature type="coiled-coil region" evidence="4">
    <location>
        <begin position="156"/>
        <end position="197"/>
    </location>
</feature>
<keyword evidence="7" id="KW-1185">Reference proteome</keyword>
<evidence type="ECO:0000313" key="7">
    <source>
        <dbReference type="Proteomes" id="UP000266841"/>
    </source>
</evidence>
<accession>K0S6G8</accession>
<dbReference type="AlphaFoldDB" id="K0S6G8"/>
<dbReference type="OrthoDB" id="65413at2759"/>
<dbReference type="PANTHER" id="PTHR24107">
    <property type="entry name" value="YNEIN REGULATORY COMPLEX SUBUNIT 5"/>
    <property type="match status" value="1"/>
</dbReference>
<feature type="compositionally biased region" description="Polar residues" evidence="5">
    <location>
        <begin position="27"/>
        <end position="39"/>
    </location>
</feature>
<feature type="non-terminal residue" evidence="6">
    <location>
        <position position="1"/>
    </location>
</feature>
<evidence type="ECO:0000256" key="4">
    <source>
        <dbReference type="SAM" id="Coils"/>
    </source>
</evidence>
<comment type="caution">
    <text evidence="6">The sequence shown here is derived from an EMBL/GenBank/DDBJ whole genome shotgun (WGS) entry which is preliminary data.</text>
</comment>
<evidence type="ECO:0000256" key="5">
    <source>
        <dbReference type="SAM" id="MobiDB-lite"/>
    </source>
</evidence>
<evidence type="ECO:0000256" key="1">
    <source>
        <dbReference type="ARBA" id="ARBA00004245"/>
    </source>
</evidence>
<organism evidence="6 7">
    <name type="scientific">Thalassiosira oceanica</name>
    <name type="common">Marine diatom</name>
    <dbReference type="NCBI Taxonomy" id="159749"/>
    <lineage>
        <taxon>Eukaryota</taxon>
        <taxon>Sar</taxon>
        <taxon>Stramenopiles</taxon>
        <taxon>Ochrophyta</taxon>
        <taxon>Bacillariophyta</taxon>
        <taxon>Coscinodiscophyceae</taxon>
        <taxon>Thalassiosirophycidae</taxon>
        <taxon>Thalassiosirales</taxon>
        <taxon>Thalassiosiraceae</taxon>
        <taxon>Thalassiosira</taxon>
    </lineage>
</organism>
<protein>
    <submittedName>
        <fullName evidence="6">Uncharacterized protein</fullName>
    </submittedName>
</protein>
<proteinExistence type="predicted"/>
<evidence type="ECO:0000313" key="6">
    <source>
        <dbReference type="EMBL" id="EJK60850.1"/>
    </source>
</evidence>
<evidence type="ECO:0000256" key="2">
    <source>
        <dbReference type="ARBA" id="ARBA00022490"/>
    </source>
</evidence>
<feature type="region of interest" description="Disordered" evidence="5">
    <location>
        <begin position="1"/>
        <end position="91"/>
    </location>
</feature>
<comment type="subcellular location">
    <subcellularLocation>
        <location evidence="1">Cytoplasm</location>
        <location evidence="1">Cytoskeleton</location>
    </subcellularLocation>
</comment>
<dbReference type="InterPro" id="IPR032675">
    <property type="entry name" value="LRR_dom_sf"/>
</dbReference>
<name>K0S6G8_THAOC</name>
<dbReference type="SUPFAM" id="SSF52047">
    <property type="entry name" value="RNI-like"/>
    <property type="match status" value="1"/>
</dbReference>
<dbReference type="Gene3D" id="3.80.10.10">
    <property type="entry name" value="Ribonuclease Inhibitor"/>
    <property type="match status" value="1"/>
</dbReference>
<feature type="compositionally biased region" description="Low complexity" evidence="5">
    <location>
        <begin position="14"/>
        <end position="25"/>
    </location>
</feature>